<evidence type="ECO:0000256" key="1">
    <source>
        <dbReference type="SAM" id="MobiDB-lite"/>
    </source>
</evidence>
<keyword evidence="2" id="KW-1133">Transmembrane helix</keyword>
<name>A0A699QVA2_TANCI</name>
<protein>
    <submittedName>
        <fullName evidence="3">Uncharacterized protein</fullName>
    </submittedName>
</protein>
<sequence length="61" mass="6606">IGFLQKVPDSAHPITPKKYCPDPSEKTLPPLEGTELLFVGAFSAVLALVLFGLPPLFLRSK</sequence>
<evidence type="ECO:0000256" key="2">
    <source>
        <dbReference type="SAM" id="Phobius"/>
    </source>
</evidence>
<keyword evidence="2" id="KW-0472">Membrane</keyword>
<comment type="caution">
    <text evidence="3">The sequence shown here is derived from an EMBL/GenBank/DDBJ whole genome shotgun (WGS) entry which is preliminary data.</text>
</comment>
<organism evidence="3">
    <name type="scientific">Tanacetum cinerariifolium</name>
    <name type="common">Dalmatian daisy</name>
    <name type="synonym">Chrysanthemum cinerariifolium</name>
    <dbReference type="NCBI Taxonomy" id="118510"/>
    <lineage>
        <taxon>Eukaryota</taxon>
        <taxon>Viridiplantae</taxon>
        <taxon>Streptophyta</taxon>
        <taxon>Embryophyta</taxon>
        <taxon>Tracheophyta</taxon>
        <taxon>Spermatophyta</taxon>
        <taxon>Magnoliopsida</taxon>
        <taxon>eudicotyledons</taxon>
        <taxon>Gunneridae</taxon>
        <taxon>Pentapetalae</taxon>
        <taxon>asterids</taxon>
        <taxon>campanulids</taxon>
        <taxon>Asterales</taxon>
        <taxon>Asteraceae</taxon>
        <taxon>Asteroideae</taxon>
        <taxon>Anthemideae</taxon>
        <taxon>Anthemidinae</taxon>
        <taxon>Tanacetum</taxon>
    </lineage>
</organism>
<proteinExistence type="predicted"/>
<keyword evidence="2" id="KW-0812">Transmembrane</keyword>
<dbReference type="EMBL" id="BKCJ011060089">
    <property type="protein sequence ID" value="GFC77238.1"/>
    <property type="molecule type" value="Genomic_DNA"/>
</dbReference>
<feature type="non-terminal residue" evidence="3">
    <location>
        <position position="1"/>
    </location>
</feature>
<reference evidence="3" key="1">
    <citation type="journal article" date="2019" name="Sci. Rep.">
        <title>Draft genome of Tanacetum cinerariifolium, the natural source of mosquito coil.</title>
        <authorList>
            <person name="Yamashiro T."/>
            <person name="Shiraishi A."/>
            <person name="Satake H."/>
            <person name="Nakayama K."/>
        </authorList>
    </citation>
    <scope>NUCLEOTIDE SEQUENCE</scope>
</reference>
<feature type="transmembrane region" description="Helical" evidence="2">
    <location>
        <begin position="36"/>
        <end position="58"/>
    </location>
</feature>
<dbReference type="AlphaFoldDB" id="A0A699QVA2"/>
<evidence type="ECO:0000313" key="3">
    <source>
        <dbReference type="EMBL" id="GFC77238.1"/>
    </source>
</evidence>
<gene>
    <name evidence="3" type="ORF">Tci_849208</name>
</gene>
<feature type="region of interest" description="Disordered" evidence="1">
    <location>
        <begin position="1"/>
        <end position="25"/>
    </location>
</feature>
<accession>A0A699QVA2</accession>